<keyword evidence="6" id="KW-1133">Transmembrane helix</keyword>
<evidence type="ECO:0000313" key="8">
    <source>
        <dbReference type="EMBL" id="GAT91827.1"/>
    </source>
</evidence>
<name>A0A175JE11_ENTHI</name>
<organism evidence="8 9">
    <name type="scientific">Entamoeba histolytica</name>
    <dbReference type="NCBI Taxonomy" id="5759"/>
    <lineage>
        <taxon>Eukaryota</taxon>
        <taxon>Amoebozoa</taxon>
        <taxon>Evosea</taxon>
        <taxon>Archamoebae</taxon>
        <taxon>Mastigamoebida</taxon>
        <taxon>Entamoebidae</taxon>
        <taxon>Entamoeba</taxon>
    </lineage>
</organism>
<evidence type="ECO:0000313" key="9">
    <source>
        <dbReference type="Proteomes" id="UP000078387"/>
    </source>
</evidence>
<dbReference type="Proteomes" id="UP000078387">
    <property type="component" value="Unassembled WGS sequence"/>
</dbReference>
<evidence type="ECO:0000256" key="3">
    <source>
        <dbReference type="ARBA" id="ARBA00022723"/>
    </source>
</evidence>
<comment type="caution">
    <text evidence="8">The sequence shown here is derived from an EMBL/GenBank/DDBJ whole genome shotgun (WGS) entry which is preliminary data.</text>
</comment>
<dbReference type="VEuPathDB" id="AmoebaDB:KM1_109180"/>
<dbReference type="InterPro" id="IPR006629">
    <property type="entry name" value="LITAF"/>
</dbReference>
<dbReference type="EMBL" id="BDEQ01000001">
    <property type="protein sequence ID" value="GAT91827.1"/>
    <property type="molecule type" value="Genomic_DNA"/>
</dbReference>
<dbReference type="Pfam" id="PF10601">
    <property type="entry name" value="zf-LITAF-like"/>
    <property type="match status" value="1"/>
</dbReference>
<protein>
    <submittedName>
        <fullName evidence="8">Lps-induced tn factor-like</fullName>
    </submittedName>
</protein>
<comment type="subcellular location">
    <subcellularLocation>
        <location evidence="1">Membrane</location>
        <topology evidence="1">Peripheral membrane protein</topology>
    </subcellularLocation>
</comment>
<keyword evidence="6" id="KW-0812">Transmembrane</keyword>
<sequence>MSYSENQPILSTTESIEMYCSTCNKTVHSIVEYKCGIFAYVLALILFCIGCVFCFWIPLVFDFSKDIHYKCPLCNTVLAIKTKV</sequence>
<comment type="similarity">
    <text evidence="2">Belongs to the CDIP1/LITAF family.</text>
</comment>
<keyword evidence="5 6" id="KW-0472">Membrane</keyword>
<keyword evidence="3" id="KW-0479">Metal-binding</keyword>
<evidence type="ECO:0000256" key="5">
    <source>
        <dbReference type="ARBA" id="ARBA00023136"/>
    </source>
</evidence>
<dbReference type="PANTHER" id="PTHR23292:SF6">
    <property type="entry name" value="FI16602P1-RELATED"/>
    <property type="match status" value="1"/>
</dbReference>
<dbReference type="PROSITE" id="PS51837">
    <property type="entry name" value="LITAF"/>
    <property type="match status" value="1"/>
</dbReference>
<accession>A0A175JE11</accession>
<dbReference type="GO" id="GO:0016020">
    <property type="term" value="C:membrane"/>
    <property type="evidence" value="ECO:0007669"/>
    <property type="project" value="UniProtKB-SubCell"/>
</dbReference>
<feature type="transmembrane region" description="Helical" evidence="6">
    <location>
        <begin position="37"/>
        <end position="61"/>
    </location>
</feature>
<proteinExistence type="inferred from homology"/>
<evidence type="ECO:0000259" key="7">
    <source>
        <dbReference type="PROSITE" id="PS51837"/>
    </source>
</evidence>
<evidence type="ECO:0000256" key="1">
    <source>
        <dbReference type="ARBA" id="ARBA00004170"/>
    </source>
</evidence>
<dbReference type="InterPro" id="IPR037519">
    <property type="entry name" value="LITAF_fam"/>
</dbReference>
<gene>
    <name evidence="8" type="ORF">CL6EHI_c00015</name>
</gene>
<dbReference type="AlphaFoldDB" id="A0A175JE11"/>
<reference evidence="8 9" key="1">
    <citation type="submission" date="2016-05" db="EMBL/GenBank/DDBJ databases">
        <title>First whole genome sequencing of Entamoeba histolytica HM1:IMSS-clone-6.</title>
        <authorList>
            <person name="Mukherjee Avik.K."/>
            <person name="Izumyama S."/>
            <person name="Nakada-Tsukui K."/>
            <person name="Nozaki T."/>
        </authorList>
    </citation>
    <scope>NUCLEOTIDE SEQUENCE [LARGE SCALE GENOMIC DNA]</scope>
    <source>
        <strain evidence="8 9">HM1:IMSS clone 6</strain>
    </source>
</reference>
<evidence type="ECO:0000256" key="2">
    <source>
        <dbReference type="ARBA" id="ARBA00005975"/>
    </source>
</evidence>
<dbReference type="PANTHER" id="PTHR23292">
    <property type="entry name" value="LIPOPOLYSACCHARIDE-INDUCED TUMOR NECROSIS FACTOR-ALPHA FACTOR"/>
    <property type="match status" value="1"/>
</dbReference>
<feature type="domain" description="LITAF" evidence="7">
    <location>
        <begin position="1"/>
        <end position="83"/>
    </location>
</feature>
<dbReference type="GO" id="GO:0008270">
    <property type="term" value="F:zinc ion binding"/>
    <property type="evidence" value="ECO:0007669"/>
    <property type="project" value="TreeGrafter"/>
</dbReference>
<dbReference type="SMART" id="SM00714">
    <property type="entry name" value="LITAF"/>
    <property type="match status" value="1"/>
</dbReference>
<evidence type="ECO:0000256" key="4">
    <source>
        <dbReference type="ARBA" id="ARBA00022833"/>
    </source>
</evidence>
<evidence type="ECO:0000256" key="6">
    <source>
        <dbReference type="SAM" id="Phobius"/>
    </source>
</evidence>
<keyword evidence="4" id="KW-0862">Zinc</keyword>